<accession>A0ABW2RNZ5</accession>
<sequence>MVLELLRKELLSWDGVTEHPHRFGGVEFRFKKKELGHVHGEQLADFPFPKSIRDQIIEEGLAEPHHVLPNSGWVSYWIKGPQDVPNLCKLFKMQYDRMNGKSDNK</sequence>
<dbReference type="RefSeq" id="WP_379866841.1">
    <property type="nucleotide sequence ID" value="NZ_JBHTBW010000061.1"/>
</dbReference>
<evidence type="ECO:0000313" key="3">
    <source>
        <dbReference type="Proteomes" id="UP001596500"/>
    </source>
</evidence>
<name>A0ABW2RNZ5_9BACL</name>
<reference evidence="3" key="1">
    <citation type="journal article" date="2019" name="Int. J. Syst. Evol. Microbiol.">
        <title>The Global Catalogue of Microorganisms (GCM) 10K type strain sequencing project: providing services to taxonomists for standard genome sequencing and annotation.</title>
        <authorList>
            <consortium name="The Broad Institute Genomics Platform"/>
            <consortium name="The Broad Institute Genome Sequencing Center for Infectious Disease"/>
            <person name="Wu L."/>
            <person name="Ma J."/>
        </authorList>
    </citation>
    <scope>NUCLEOTIDE SEQUENCE [LARGE SCALE GENOMIC DNA]</scope>
    <source>
        <strain evidence="3">CGMCC 1.12942</strain>
    </source>
</reference>
<evidence type="ECO:0000313" key="2">
    <source>
        <dbReference type="EMBL" id="MFC7442751.1"/>
    </source>
</evidence>
<evidence type="ECO:0000259" key="1">
    <source>
        <dbReference type="Pfam" id="PF17648"/>
    </source>
</evidence>
<feature type="domain" description="Luciferase" evidence="1">
    <location>
        <begin position="33"/>
        <end position="93"/>
    </location>
</feature>
<organism evidence="2 3">
    <name type="scientific">Laceyella putida</name>
    <dbReference type="NCBI Taxonomy" id="110101"/>
    <lineage>
        <taxon>Bacteria</taxon>
        <taxon>Bacillati</taxon>
        <taxon>Bacillota</taxon>
        <taxon>Bacilli</taxon>
        <taxon>Bacillales</taxon>
        <taxon>Thermoactinomycetaceae</taxon>
        <taxon>Laceyella</taxon>
    </lineage>
</organism>
<keyword evidence="3" id="KW-1185">Reference proteome</keyword>
<dbReference type="InterPro" id="IPR040841">
    <property type="entry name" value="Luciferase_dom"/>
</dbReference>
<comment type="caution">
    <text evidence="2">The sequence shown here is derived from an EMBL/GenBank/DDBJ whole genome shotgun (WGS) entry which is preliminary data.</text>
</comment>
<protein>
    <submittedName>
        <fullName evidence="2">Luciferase family protein</fullName>
    </submittedName>
</protein>
<dbReference type="Pfam" id="PF17648">
    <property type="entry name" value="Luciferase"/>
    <property type="match status" value="1"/>
</dbReference>
<proteinExistence type="predicted"/>
<gene>
    <name evidence="2" type="ORF">ACFQNG_16890</name>
</gene>
<dbReference type="Proteomes" id="UP001596500">
    <property type="component" value="Unassembled WGS sequence"/>
</dbReference>
<dbReference type="EMBL" id="JBHTBW010000061">
    <property type="protein sequence ID" value="MFC7442751.1"/>
    <property type="molecule type" value="Genomic_DNA"/>
</dbReference>